<dbReference type="InterPro" id="IPR038225">
    <property type="entry name" value="TagF_sf"/>
</dbReference>
<dbReference type="NCBIfam" id="TIGR03373">
    <property type="entry name" value="VI_minor_4"/>
    <property type="match status" value="1"/>
</dbReference>
<protein>
    <submittedName>
        <fullName evidence="2">Type VI secretion system-associated protein TagF</fullName>
    </submittedName>
</protein>
<dbReference type="PIRSF" id="PIRSF029287">
    <property type="entry name" value="UCP029287"/>
    <property type="match status" value="1"/>
</dbReference>
<dbReference type="RefSeq" id="WP_265962583.1">
    <property type="nucleotide sequence ID" value="NZ_JAPEVI010000003.1"/>
</dbReference>
<name>A0ABT3R189_9HYPH</name>
<dbReference type="Pfam" id="PF09867">
    <property type="entry name" value="TagF_N"/>
    <property type="match status" value="1"/>
</dbReference>
<dbReference type="Gene3D" id="3.40.1730.10">
    <property type="entry name" value="pa0076 domain"/>
    <property type="match status" value="1"/>
</dbReference>
<organism evidence="2 3">
    <name type="scientific">Roseibium salinum</name>
    <dbReference type="NCBI Taxonomy" id="1604349"/>
    <lineage>
        <taxon>Bacteria</taxon>
        <taxon>Pseudomonadati</taxon>
        <taxon>Pseudomonadota</taxon>
        <taxon>Alphaproteobacteria</taxon>
        <taxon>Hyphomicrobiales</taxon>
        <taxon>Stappiaceae</taxon>
        <taxon>Roseibium</taxon>
    </lineage>
</organism>
<dbReference type="EMBL" id="JAPEVI010000003">
    <property type="protein sequence ID" value="MCX2722924.1"/>
    <property type="molecule type" value="Genomic_DNA"/>
</dbReference>
<evidence type="ECO:0000313" key="3">
    <source>
        <dbReference type="Proteomes" id="UP001300261"/>
    </source>
</evidence>
<reference evidence="2 3" key="1">
    <citation type="journal article" date="2016" name="Int. J. Syst. Evol. Microbiol.">
        <title>Labrenzia salina sp. nov., isolated from the rhizosphere of the halophyte Arthrocnemum macrostachyum.</title>
        <authorList>
            <person name="Camacho M."/>
            <person name="Redondo-Gomez S."/>
            <person name="Rodriguez-Llorente I."/>
            <person name="Rohde M."/>
            <person name="Sproer C."/>
            <person name="Schumann P."/>
            <person name="Klenk H.P."/>
            <person name="Montero-Calasanz M.D.C."/>
        </authorList>
    </citation>
    <scope>NUCLEOTIDE SEQUENCE [LARGE SCALE GENOMIC DNA]</scope>
    <source>
        <strain evidence="2 3">DSM 29163</strain>
    </source>
</reference>
<dbReference type="InterPro" id="IPR017748">
    <property type="entry name" value="TagF"/>
</dbReference>
<gene>
    <name evidence="2" type="primary">tagF</name>
    <name evidence="2" type="ORF">ON753_11140</name>
</gene>
<proteinExistence type="predicted"/>
<evidence type="ECO:0000256" key="1">
    <source>
        <dbReference type="SAM" id="MobiDB-lite"/>
    </source>
</evidence>
<evidence type="ECO:0000313" key="2">
    <source>
        <dbReference type="EMBL" id="MCX2722924.1"/>
    </source>
</evidence>
<sequence>MAISSGRPGYFGKLPARADFVTRACPAGFLRLWEAFLLKGLAQSRLDLKDTWKDAYMTMPVWRFRLSPCETGGLLTGAVAGALMPSIDGVGREFPLTIVAPFDADGVAAAPADAWYDEVETVLLNVLEDGAALEAFQTAVARLDLPVPASGRMELETDGDLAAMAETEGEVRSDFWCRAGEGHYAFRCSGLPDANAFRWLLLPDAYGSAGEEKEEGGKSRGLYHPEDNRT</sequence>
<keyword evidence="3" id="KW-1185">Reference proteome</keyword>
<accession>A0ABT3R189</accession>
<comment type="caution">
    <text evidence="2">The sequence shown here is derived from an EMBL/GenBank/DDBJ whole genome shotgun (WGS) entry which is preliminary data.</text>
</comment>
<dbReference type="Proteomes" id="UP001300261">
    <property type="component" value="Unassembled WGS sequence"/>
</dbReference>
<feature type="region of interest" description="Disordered" evidence="1">
    <location>
        <begin position="209"/>
        <end position="230"/>
    </location>
</feature>
<feature type="compositionally biased region" description="Basic and acidic residues" evidence="1">
    <location>
        <begin position="215"/>
        <end position="230"/>
    </location>
</feature>